<protein>
    <submittedName>
        <fullName evidence="1">Uncharacterized protein</fullName>
    </submittedName>
</protein>
<sequence>VILKIASISLESEIRWQTIVVAIGEELGVGGGKGRAVCPVKITSVSDRAHDGGPEAVAS</sequence>
<dbReference type="HOGENOM" id="CLU_2967877_0_0_1"/>
<organism evidence="1 2">
    <name type="scientific">Amborella trichopoda</name>
    <dbReference type="NCBI Taxonomy" id="13333"/>
    <lineage>
        <taxon>Eukaryota</taxon>
        <taxon>Viridiplantae</taxon>
        <taxon>Streptophyta</taxon>
        <taxon>Embryophyta</taxon>
        <taxon>Tracheophyta</taxon>
        <taxon>Spermatophyta</taxon>
        <taxon>Magnoliopsida</taxon>
        <taxon>Amborellales</taxon>
        <taxon>Amborellaceae</taxon>
        <taxon>Amborella</taxon>
    </lineage>
</organism>
<feature type="non-terminal residue" evidence="1">
    <location>
        <position position="1"/>
    </location>
</feature>
<evidence type="ECO:0000313" key="1">
    <source>
        <dbReference type="EMBL" id="ERM97300.1"/>
    </source>
</evidence>
<reference evidence="2" key="1">
    <citation type="journal article" date="2013" name="Science">
        <title>The Amborella genome and the evolution of flowering plants.</title>
        <authorList>
            <consortium name="Amborella Genome Project"/>
        </authorList>
    </citation>
    <scope>NUCLEOTIDE SEQUENCE [LARGE SCALE GENOMIC DNA]</scope>
</reference>
<gene>
    <name evidence="1" type="ORF">AMTR_s05347p00001480</name>
</gene>
<name>U5CUX0_AMBTC</name>
<dbReference type="Proteomes" id="UP000017836">
    <property type="component" value="Unassembled WGS sequence"/>
</dbReference>
<dbReference type="AlphaFoldDB" id="U5CUX0"/>
<dbReference type="EMBL" id="KI396514">
    <property type="protein sequence ID" value="ERM97300.1"/>
    <property type="molecule type" value="Genomic_DNA"/>
</dbReference>
<keyword evidence="2" id="KW-1185">Reference proteome</keyword>
<accession>U5CUX0</accession>
<proteinExistence type="predicted"/>
<evidence type="ECO:0000313" key="2">
    <source>
        <dbReference type="Proteomes" id="UP000017836"/>
    </source>
</evidence>
<dbReference type="Gramene" id="ERM97300">
    <property type="protein sequence ID" value="ERM97300"/>
    <property type="gene ID" value="AMTR_s05347p00001480"/>
</dbReference>